<dbReference type="EMBL" id="JXSQ01000019">
    <property type="protein sequence ID" value="KIP51914.1"/>
    <property type="molecule type" value="Genomic_DNA"/>
</dbReference>
<dbReference type="Proteomes" id="UP000032120">
    <property type="component" value="Unassembled WGS sequence"/>
</dbReference>
<keyword evidence="2" id="KW-1185">Reference proteome</keyword>
<comment type="caution">
    <text evidence="1">The sequence shown here is derived from an EMBL/GenBank/DDBJ whole genome shotgun (WGS) entry which is preliminary data.</text>
</comment>
<evidence type="ECO:0008006" key="3">
    <source>
        <dbReference type="Google" id="ProtNLM"/>
    </source>
</evidence>
<proteinExistence type="predicted"/>
<organism evidence="1 2">
    <name type="scientific">Leucobacter komagatae</name>
    <dbReference type="NCBI Taxonomy" id="55969"/>
    <lineage>
        <taxon>Bacteria</taxon>
        <taxon>Bacillati</taxon>
        <taxon>Actinomycetota</taxon>
        <taxon>Actinomycetes</taxon>
        <taxon>Micrococcales</taxon>
        <taxon>Microbacteriaceae</taxon>
        <taxon>Leucobacter</taxon>
    </lineage>
</organism>
<gene>
    <name evidence="1" type="ORF">SD72_12330</name>
</gene>
<reference evidence="1 2" key="1">
    <citation type="submission" date="2015-01" db="EMBL/GenBank/DDBJ databases">
        <title>Draft genome sequence of Leucobacter komagatae strain VKM ST2845.</title>
        <authorList>
            <person name="Karlyshev A.V."/>
            <person name="Kudryashova E.B."/>
        </authorList>
    </citation>
    <scope>NUCLEOTIDE SEQUENCE [LARGE SCALE GENOMIC DNA]</scope>
    <source>
        <strain evidence="1 2">VKM ST2845</strain>
    </source>
</reference>
<name>A0A0D0IJW1_9MICO</name>
<evidence type="ECO:0000313" key="1">
    <source>
        <dbReference type="EMBL" id="KIP51914.1"/>
    </source>
</evidence>
<evidence type="ECO:0000313" key="2">
    <source>
        <dbReference type="Proteomes" id="UP000032120"/>
    </source>
</evidence>
<accession>A0A0D0IJW1</accession>
<protein>
    <recommendedName>
        <fullName evidence="3">Excreted virulence factor EspC (Type VII ESX diderm)</fullName>
    </recommendedName>
</protein>
<dbReference type="AlphaFoldDB" id="A0A0D0IJW1"/>
<dbReference type="RefSeq" id="WP_042544766.1">
    <property type="nucleotide sequence ID" value="NZ_JXSQ01000019.1"/>
</dbReference>
<sequence length="118" mass="11677">MSTPHRSKERTLSASAAEKIVIDDNVCDSQQQGLAAQASTLAGAVGPASASLGSAAFGVMNGLLVGPMNSLASRTGELASTASAFASRMSEGVGAARATFAEVEEAAVAAFDGTEVGE</sequence>